<dbReference type="EMBL" id="SMKQ01000005">
    <property type="protein sequence ID" value="TDD55761.1"/>
    <property type="molecule type" value="Genomic_DNA"/>
</dbReference>
<proteinExistence type="predicted"/>
<keyword evidence="3" id="KW-1185">Reference proteome</keyword>
<name>A0A4R4ZBH5_9ACTN</name>
<reference evidence="2 3" key="1">
    <citation type="submission" date="2019-03" db="EMBL/GenBank/DDBJ databases">
        <title>Draft genome sequences of novel Actinobacteria.</title>
        <authorList>
            <person name="Sahin N."/>
            <person name="Ay H."/>
            <person name="Saygin H."/>
        </authorList>
    </citation>
    <scope>NUCLEOTIDE SEQUENCE [LARGE SCALE GENOMIC DNA]</scope>
    <source>
        <strain evidence="2 3">CH32</strain>
    </source>
</reference>
<evidence type="ECO:0000313" key="3">
    <source>
        <dbReference type="Proteomes" id="UP000295302"/>
    </source>
</evidence>
<evidence type="ECO:0000256" key="1">
    <source>
        <dbReference type="SAM" id="SignalP"/>
    </source>
</evidence>
<organism evidence="2 3">
    <name type="scientific">Nonomuraea terrae</name>
    <dbReference type="NCBI Taxonomy" id="2530383"/>
    <lineage>
        <taxon>Bacteria</taxon>
        <taxon>Bacillati</taxon>
        <taxon>Actinomycetota</taxon>
        <taxon>Actinomycetes</taxon>
        <taxon>Streptosporangiales</taxon>
        <taxon>Streptosporangiaceae</taxon>
        <taxon>Nonomuraea</taxon>
    </lineage>
</organism>
<feature type="signal peptide" evidence="1">
    <location>
        <begin position="1"/>
        <end position="29"/>
    </location>
</feature>
<dbReference type="OrthoDB" id="3529258at2"/>
<evidence type="ECO:0000313" key="2">
    <source>
        <dbReference type="EMBL" id="TDD55761.1"/>
    </source>
</evidence>
<gene>
    <name evidence="2" type="ORF">E1286_03180</name>
</gene>
<protein>
    <submittedName>
        <fullName evidence="2">Uncharacterized protein</fullName>
    </submittedName>
</protein>
<keyword evidence="1" id="KW-0732">Signal</keyword>
<accession>A0A4R4ZBH5</accession>
<dbReference type="AlphaFoldDB" id="A0A4R4ZBH5"/>
<feature type="chain" id="PRO_5020463934" evidence="1">
    <location>
        <begin position="30"/>
        <end position="230"/>
    </location>
</feature>
<dbReference type="RefSeq" id="WP_132608758.1">
    <property type="nucleotide sequence ID" value="NZ_SMKQ01000005.1"/>
</dbReference>
<sequence length="230" mass="22788">MSVQKIRSIVATAALAAGVGCLSTGPAAADSCAKADPALLSSTAIASSCDRHAAPRLGETVSGSSRFVTGESARLAMAAGELAHDLGLTGLAAAKPVLGTADLGGVAATWGMPALTSASPAGLPLAPDPRTLKDLSTAAGVASLPVLPQVPEMAGTALRAGLPQARFDEGLRDSGIARSDLESPQHLGEPVQEISEKVMDVLLPKAVESVEGTQMLVGGVTAIAPGLGAR</sequence>
<dbReference type="Proteomes" id="UP000295302">
    <property type="component" value="Unassembled WGS sequence"/>
</dbReference>
<dbReference type="PROSITE" id="PS51257">
    <property type="entry name" value="PROKAR_LIPOPROTEIN"/>
    <property type="match status" value="1"/>
</dbReference>
<comment type="caution">
    <text evidence="2">The sequence shown here is derived from an EMBL/GenBank/DDBJ whole genome shotgun (WGS) entry which is preliminary data.</text>
</comment>